<keyword evidence="2" id="KW-1185">Reference proteome</keyword>
<protein>
    <submittedName>
        <fullName evidence="1">DUF2750 domain-containing protein</fullName>
    </submittedName>
</protein>
<dbReference type="Proteomes" id="UP001597380">
    <property type="component" value="Unassembled WGS sequence"/>
</dbReference>
<evidence type="ECO:0000313" key="2">
    <source>
        <dbReference type="Proteomes" id="UP001597380"/>
    </source>
</evidence>
<dbReference type="RefSeq" id="WP_345337847.1">
    <property type="nucleotide sequence ID" value="NZ_BAABLI010000004.1"/>
</dbReference>
<accession>A0ABW4XHR8</accession>
<dbReference type="EMBL" id="JBHUHT010000007">
    <property type="protein sequence ID" value="MFD2095085.1"/>
    <property type="molecule type" value="Genomic_DNA"/>
</dbReference>
<reference evidence="2" key="1">
    <citation type="journal article" date="2019" name="Int. J. Syst. Evol. Microbiol.">
        <title>The Global Catalogue of Microorganisms (GCM) 10K type strain sequencing project: providing services to taxonomists for standard genome sequencing and annotation.</title>
        <authorList>
            <consortium name="The Broad Institute Genomics Platform"/>
            <consortium name="The Broad Institute Genome Sequencing Center for Infectious Disease"/>
            <person name="Wu L."/>
            <person name="Ma J."/>
        </authorList>
    </citation>
    <scope>NUCLEOTIDE SEQUENCE [LARGE SCALE GENOMIC DNA]</scope>
    <source>
        <strain evidence="2">CGMCC 1.10992</strain>
    </source>
</reference>
<evidence type="ECO:0000313" key="1">
    <source>
        <dbReference type="EMBL" id="MFD2095085.1"/>
    </source>
</evidence>
<name>A0ABW4XHR8_9GAMM</name>
<dbReference type="Pfam" id="PF11042">
    <property type="entry name" value="DUF2750"/>
    <property type="match status" value="1"/>
</dbReference>
<dbReference type="InterPro" id="IPR021284">
    <property type="entry name" value="DUF2750"/>
</dbReference>
<sequence>MSASPSPVSKLFGEKSEVRYEAFLEQALAESQVWVLRDDEGCLIVNAGNEECLPVWPTEDAAKACAISDWKGLVPLSISLADWVEKWLPGMEKDDRVVAVFPNLAGESLVVAPSELLAELEA</sequence>
<organism evidence="1 2">
    <name type="scientific">Corallincola platygyrae</name>
    <dbReference type="NCBI Taxonomy" id="1193278"/>
    <lineage>
        <taxon>Bacteria</taxon>
        <taxon>Pseudomonadati</taxon>
        <taxon>Pseudomonadota</taxon>
        <taxon>Gammaproteobacteria</taxon>
        <taxon>Alteromonadales</taxon>
        <taxon>Psychromonadaceae</taxon>
        <taxon>Corallincola</taxon>
    </lineage>
</organism>
<proteinExistence type="predicted"/>
<comment type="caution">
    <text evidence="1">The sequence shown here is derived from an EMBL/GenBank/DDBJ whole genome shotgun (WGS) entry which is preliminary data.</text>
</comment>
<gene>
    <name evidence="1" type="ORF">ACFSJ3_03750</name>
</gene>